<comment type="caution">
    <text evidence="2">The sequence shown here is derived from an EMBL/GenBank/DDBJ whole genome shotgun (WGS) entry which is preliminary data.</text>
</comment>
<dbReference type="Pfam" id="PF13157">
    <property type="entry name" value="Enas"/>
    <property type="match status" value="1"/>
</dbReference>
<sequence length="141" mass="15201">MKKQKNIGCFAPLSIICPDPCPPPPPPNPSCERVTNEFAGNFLITNNTISSVKDASQSMILWQSDGILLISGNVSIYNSTSSTEAITIQIVGAATNVFTVFPGNTISYTGKDLESVKIINIQSNPSLYLEGKYCCQFTCCL</sequence>
<organism evidence="2 3">
    <name type="scientific">Bacillus cereus</name>
    <dbReference type="NCBI Taxonomy" id="1396"/>
    <lineage>
        <taxon>Bacteria</taxon>
        <taxon>Bacillati</taxon>
        <taxon>Bacillota</taxon>
        <taxon>Bacilli</taxon>
        <taxon>Bacillales</taxon>
        <taxon>Bacillaceae</taxon>
        <taxon>Bacillus</taxon>
        <taxon>Bacillus cereus group</taxon>
    </lineage>
</organism>
<feature type="domain" description="Endospore appendages core" evidence="1">
    <location>
        <begin position="31"/>
        <end position="138"/>
    </location>
</feature>
<reference evidence="2 3" key="1">
    <citation type="submission" date="2015-04" db="EMBL/GenBank/DDBJ databases">
        <title>Draft Genome Sequences of Eight Spore-Forming Food Isolates of Bacillus cereus Genome sequencing.</title>
        <authorList>
            <person name="Krawcyk A.O."/>
            <person name="de Jong A."/>
            <person name="Eijlander R.T."/>
            <person name="Berendsen E.M."/>
            <person name="Holsappel S."/>
            <person name="Wells-Bennik M."/>
            <person name="Kuipers O.P."/>
        </authorList>
    </citation>
    <scope>NUCLEOTIDE SEQUENCE [LARGE SCALE GENOMIC DNA]</scope>
    <source>
        <strain evidence="2 3">B4077</strain>
    </source>
</reference>
<evidence type="ECO:0000313" key="2">
    <source>
        <dbReference type="EMBL" id="KLA23148.1"/>
    </source>
</evidence>
<protein>
    <recommendedName>
        <fullName evidence="1">Endospore appendages core domain-containing protein</fullName>
    </recommendedName>
</protein>
<dbReference type="InterPro" id="IPR025055">
    <property type="entry name" value="Ena_core"/>
</dbReference>
<name>A0A0G8EFX0_BACCE</name>
<dbReference type="PATRIC" id="fig|1396.428.peg.2191"/>
<proteinExistence type="predicted"/>
<gene>
    <name evidence="2" type="ORF">B4077_0716</name>
</gene>
<evidence type="ECO:0000313" key="3">
    <source>
        <dbReference type="Proteomes" id="UP000035214"/>
    </source>
</evidence>
<dbReference type="RefSeq" id="WP_152665155.1">
    <property type="nucleotide sequence ID" value="NZ_LCYI01000056.1"/>
</dbReference>
<dbReference type="Proteomes" id="UP000035214">
    <property type="component" value="Unassembled WGS sequence"/>
</dbReference>
<dbReference type="AlphaFoldDB" id="A0A0G8EFX0"/>
<dbReference type="EMBL" id="LCYI01000056">
    <property type="protein sequence ID" value="KLA23148.1"/>
    <property type="molecule type" value="Genomic_DNA"/>
</dbReference>
<evidence type="ECO:0000259" key="1">
    <source>
        <dbReference type="Pfam" id="PF13157"/>
    </source>
</evidence>
<accession>A0A0G8EFX0</accession>